<dbReference type="PANTHER" id="PTHR45642">
    <property type="entry name" value="GDSL ESTERASE/LIPASE EXL3"/>
    <property type="match status" value="1"/>
</dbReference>
<dbReference type="Pfam" id="PF00657">
    <property type="entry name" value="Lipase_GDSL"/>
    <property type="match status" value="1"/>
</dbReference>
<reference evidence="3 4" key="1">
    <citation type="submission" date="2024-08" db="EMBL/GenBank/DDBJ databases">
        <title>Insights into the chromosomal genome structure of Flemingia macrophylla.</title>
        <authorList>
            <person name="Ding Y."/>
            <person name="Zhao Y."/>
            <person name="Bi W."/>
            <person name="Wu M."/>
            <person name="Zhao G."/>
            <person name="Gong Y."/>
            <person name="Li W."/>
            <person name="Zhang P."/>
        </authorList>
    </citation>
    <scope>NUCLEOTIDE SEQUENCE [LARGE SCALE GENOMIC DNA]</scope>
    <source>
        <strain evidence="3">DYQJB</strain>
        <tissue evidence="3">Leaf</tissue>
    </source>
</reference>
<feature type="signal peptide" evidence="2">
    <location>
        <begin position="1"/>
        <end position="22"/>
    </location>
</feature>
<evidence type="ECO:0000313" key="4">
    <source>
        <dbReference type="Proteomes" id="UP001603857"/>
    </source>
</evidence>
<dbReference type="AlphaFoldDB" id="A0ABD1LG34"/>
<comment type="similarity">
    <text evidence="1">Belongs to the 'GDSL' lipolytic enzyme family.</text>
</comment>
<protein>
    <recommendedName>
        <fullName evidence="5">GDSL esterase/lipase</fullName>
    </recommendedName>
</protein>
<dbReference type="InterPro" id="IPR035669">
    <property type="entry name" value="SGNH_plant_lipase-like"/>
</dbReference>
<evidence type="ECO:0000256" key="2">
    <source>
        <dbReference type="SAM" id="SignalP"/>
    </source>
</evidence>
<gene>
    <name evidence="3" type="ORF">Fmac_026860</name>
</gene>
<dbReference type="Proteomes" id="UP001603857">
    <property type="component" value="Unassembled WGS sequence"/>
</dbReference>
<keyword evidence="2" id="KW-0732">Signal</keyword>
<evidence type="ECO:0000313" key="3">
    <source>
        <dbReference type="EMBL" id="KAL2322481.1"/>
    </source>
</evidence>
<sequence>MGKGHHGPTWLVTMAMIAETLLDIVTVSCSGSKVPAIIVFGDSSVDSGNNNFIPTMARSNFEPYGRDFFGGNPTGRFSNGRISPDYISEAFGLKEAVPAYLDPAFNISDFATGVCFASAGTGYDNATAKVADVIPLWKEVEYYKEYQNKLRAYLGDEKANEILREALYLVSIGTNDFMENYFMFPDRRCEFSVEQYEDFLIGLAENFLREIYGLGARKISLTGLPPMGCLPLERAINILEYHDCIERYNDVALEFNGKLGWLVTKLNKELPGFQLVDANAYGIILQIIKQPSHFDARTWYPFVLPVGPRRPNALSLIGVRVSLDLHSVVIFPKLDRPSSFLCVFRVLRWQEGDAVEQGDLRWVSCAIETVHLHAKMQISMYFGMPSTPHQKQVK</sequence>
<dbReference type="CDD" id="cd01837">
    <property type="entry name" value="SGNH_plant_lipase_like"/>
    <property type="match status" value="1"/>
</dbReference>
<keyword evidence="4" id="KW-1185">Reference proteome</keyword>
<dbReference type="InterPro" id="IPR001087">
    <property type="entry name" value="GDSL"/>
</dbReference>
<accession>A0ABD1LG34</accession>
<organism evidence="3 4">
    <name type="scientific">Flemingia macrophylla</name>
    <dbReference type="NCBI Taxonomy" id="520843"/>
    <lineage>
        <taxon>Eukaryota</taxon>
        <taxon>Viridiplantae</taxon>
        <taxon>Streptophyta</taxon>
        <taxon>Embryophyta</taxon>
        <taxon>Tracheophyta</taxon>
        <taxon>Spermatophyta</taxon>
        <taxon>Magnoliopsida</taxon>
        <taxon>eudicotyledons</taxon>
        <taxon>Gunneridae</taxon>
        <taxon>Pentapetalae</taxon>
        <taxon>rosids</taxon>
        <taxon>fabids</taxon>
        <taxon>Fabales</taxon>
        <taxon>Fabaceae</taxon>
        <taxon>Papilionoideae</taxon>
        <taxon>50 kb inversion clade</taxon>
        <taxon>NPAAA clade</taxon>
        <taxon>indigoferoid/millettioid clade</taxon>
        <taxon>Phaseoleae</taxon>
        <taxon>Flemingia</taxon>
    </lineage>
</organism>
<proteinExistence type="inferred from homology"/>
<feature type="chain" id="PRO_5044806502" description="GDSL esterase/lipase" evidence="2">
    <location>
        <begin position="23"/>
        <end position="394"/>
    </location>
</feature>
<dbReference type="PANTHER" id="PTHR45642:SF51">
    <property type="entry name" value="GDSL-LIKE LIPASE_ACYLHYDROLASE"/>
    <property type="match status" value="1"/>
</dbReference>
<evidence type="ECO:0008006" key="5">
    <source>
        <dbReference type="Google" id="ProtNLM"/>
    </source>
</evidence>
<evidence type="ECO:0000256" key="1">
    <source>
        <dbReference type="ARBA" id="ARBA00008668"/>
    </source>
</evidence>
<dbReference type="InterPro" id="IPR036514">
    <property type="entry name" value="SGNH_hydro_sf"/>
</dbReference>
<comment type="caution">
    <text evidence="3">The sequence shown here is derived from an EMBL/GenBank/DDBJ whole genome shotgun (WGS) entry which is preliminary data.</text>
</comment>
<dbReference type="Gene3D" id="3.40.50.1110">
    <property type="entry name" value="SGNH hydrolase"/>
    <property type="match status" value="1"/>
</dbReference>
<dbReference type="InterPro" id="IPR050592">
    <property type="entry name" value="GDSL_lipolytic_enzyme"/>
</dbReference>
<dbReference type="EMBL" id="JBGMDY010000009">
    <property type="protein sequence ID" value="KAL2322481.1"/>
    <property type="molecule type" value="Genomic_DNA"/>
</dbReference>
<name>A0ABD1LG34_9FABA</name>